<organism evidence="2 3">
    <name type="scientific">Sphingomonas vulcanisoli</name>
    <dbReference type="NCBI Taxonomy" id="1658060"/>
    <lineage>
        <taxon>Bacteria</taxon>
        <taxon>Pseudomonadati</taxon>
        <taxon>Pseudomonadota</taxon>
        <taxon>Alphaproteobacteria</taxon>
        <taxon>Sphingomonadales</taxon>
        <taxon>Sphingomonadaceae</taxon>
        <taxon>Sphingomonas</taxon>
    </lineage>
</organism>
<dbReference type="PANTHER" id="PTHR43664">
    <property type="entry name" value="MONOAMINE OXIDASE-RELATED"/>
    <property type="match status" value="1"/>
</dbReference>
<accession>A0ABX0TWP0</accession>
<dbReference type="PANTHER" id="PTHR43664:SF1">
    <property type="entry name" value="BETA-METHYLMALYL-COA DEHYDRATASE"/>
    <property type="match status" value="1"/>
</dbReference>
<evidence type="ECO:0000313" key="2">
    <source>
        <dbReference type="EMBL" id="NIJ08832.1"/>
    </source>
</evidence>
<dbReference type="Proteomes" id="UP000727456">
    <property type="component" value="Unassembled WGS sequence"/>
</dbReference>
<sequence>MALYFEDLLVGYTDSFGSITVDRDEVIAFATAYDPQAFHLSDEGGAANPIFGRLAASGWHTAAMTMRMAIDHWSTIGVQSRGAAGLEELSWPKPTYPGDTLRAEAEVLEARPLTSLPDLGVLKVRTIVFNQHDQPVMRQIANLLIQRRPA</sequence>
<dbReference type="InterPro" id="IPR029069">
    <property type="entry name" value="HotDog_dom_sf"/>
</dbReference>
<gene>
    <name evidence="2" type="ORF">FHS31_002456</name>
</gene>
<name>A0ABX0TWP0_9SPHN</name>
<dbReference type="InterPro" id="IPR002539">
    <property type="entry name" value="MaoC-like_dom"/>
</dbReference>
<dbReference type="Pfam" id="PF01575">
    <property type="entry name" value="MaoC_dehydratas"/>
    <property type="match status" value="1"/>
</dbReference>
<evidence type="ECO:0000259" key="1">
    <source>
        <dbReference type="Pfam" id="PF01575"/>
    </source>
</evidence>
<dbReference type="EMBL" id="JAAOZC010000006">
    <property type="protein sequence ID" value="NIJ08832.1"/>
    <property type="molecule type" value="Genomic_DNA"/>
</dbReference>
<evidence type="ECO:0000313" key="3">
    <source>
        <dbReference type="Proteomes" id="UP000727456"/>
    </source>
</evidence>
<feature type="domain" description="MaoC-like" evidence="1">
    <location>
        <begin position="18"/>
        <end position="112"/>
    </location>
</feature>
<dbReference type="InterPro" id="IPR052342">
    <property type="entry name" value="MCH/BMMD"/>
</dbReference>
<dbReference type="RefSeq" id="WP_167073872.1">
    <property type="nucleotide sequence ID" value="NZ_JAAOZC010000006.1"/>
</dbReference>
<dbReference type="Gene3D" id="3.10.129.10">
    <property type="entry name" value="Hotdog Thioesterase"/>
    <property type="match status" value="1"/>
</dbReference>
<dbReference type="CDD" id="cd03454">
    <property type="entry name" value="YdeM"/>
    <property type="match status" value="1"/>
</dbReference>
<comment type="caution">
    <text evidence="2">The sequence shown here is derived from an EMBL/GenBank/DDBJ whole genome shotgun (WGS) entry which is preliminary data.</text>
</comment>
<reference evidence="2 3" key="1">
    <citation type="submission" date="2020-03" db="EMBL/GenBank/DDBJ databases">
        <title>Genomic Encyclopedia of Type Strains, Phase III (KMG-III): the genomes of soil and plant-associated and newly described type strains.</title>
        <authorList>
            <person name="Whitman W."/>
        </authorList>
    </citation>
    <scope>NUCLEOTIDE SEQUENCE [LARGE SCALE GENOMIC DNA]</scope>
    <source>
        <strain evidence="2 3">CECT 8804</strain>
    </source>
</reference>
<proteinExistence type="predicted"/>
<protein>
    <submittedName>
        <fullName evidence="2">Acyl dehydratase</fullName>
    </submittedName>
</protein>
<keyword evidence="3" id="KW-1185">Reference proteome</keyword>
<dbReference type="SUPFAM" id="SSF54637">
    <property type="entry name" value="Thioesterase/thiol ester dehydrase-isomerase"/>
    <property type="match status" value="1"/>
</dbReference>